<comment type="caution">
    <text evidence="2">The sequence shown here is derived from an EMBL/GenBank/DDBJ whole genome shotgun (WGS) entry which is preliminary data.</text>
</comment>
<protein>
    <submittedName>
        <fullName evidence="2">Uncharacterized protein</fullName>
    </submittedName>
</protein>
<dbReference type="OrthoDB" id="539383at2759"/>
<name>A0A2J7ZY42_9CHLO</name>
<dbReference type="Proteomes" id="UP000236333">
    <property type="component" value="Unassembled WGS sequence"/>
</dbReference>
<keyword evidence="3" id="KW-1185">Reference proteome</keyword>
<evidence type="ECO:0000313" key="2">
    <source>
        <dbReference type="EMBL" id="PNH05194.1"/>
    </source>
</evidence>
<dbReference type="EMBL" id="PGGS01000325">
    <property type="protein sequence ID" value="PNH05194.1"/>
    <property type="molecule type" value="Genomic_DNA"/>
</dbReference>
<proteinExistence type="predicted"/>
<evidence type="ECO:0000256" key="1">
    <source>
        <dbReference type="SAM" id="MobiDB-lite"/>
    </source>
</evidence>
<accession>A0A2J7ZY42</accession>
<feature type="compositionally biased region" description="Low complexity" evidence="1">
    <location>
        <begin position="90"/>
        <end position="101"/>
    </location>
</feature>
<sequence length="391" mass="41524">MAEERAEPWVRVQLRLVEDPQPHELVRKLTAKGNEVVEVDNFRFTRKGQPGPAPKQAEAVEGGPQEAPQAEAQTAGGQPDAAQPEHQERQQQQGSEGAQPSTPAAGQDVLCAGEDEEQGPSTSGAPEDSDELAAEGELSAEPAVVERDLNADVAGLLEFIPSQAPAAVRLAWLIEQALRMAVPEGDADAAASATAVVSTFKGALAQQLSAAGALLQGGGEQLQQYDGLAPMLREMCAGERLAASFRQRLEELEHEERAWLSVQDKYRRCGADRQQAVSAGDGARLKSGAAATIAAAAPHTVLAPDLGALSEAQRRADTQLGFQVDSVNTMLDKAERLVDQAQQACALMQACYHKENFQSYLHINSPQMLVKILSQAATNVDFVAASQPSQG</sequence>
<reference evidence="2 3" key="1">
    <citation type="journal article" date="2017" name="Mol. Biol. Evol.">
        <title>The 4-celled Tetrabaena socialis nuclear genome reveals the essential components for genetic control of cell number at the origin of multicellularity in the volvocine lineage.</title>
        <authorList>
            <person name="Featherston J."/>
            <person name="Arakaki Y."/>
            <person name="Hanschen E.R."/>
            <person name="Ferris P.J."/>
            <person name="Michod R.E."/>
            <person name="Olson B.J.S.C."/>
            <person name="Nozaki H."/>
            <person name="Durand P.M."/>
        </authorList>
    </citation>
    <scope>NUCLEOTIDE SEQUENCE [LARGE SCALE GENOMIC DNA]</scope>
    <source>
        <strain evidence="2 3">NIES-571</strain>
    </source>
</reference>
<dbReference type="AlphaFoldDB" id="A0A2J7ZY42"/>
<organism evidence="2 3">
    <name type="scientific">Tetrabaena socialis</name>
    <dbReference type="NCBI Taxonomy" id="47790"/>
    <lineage>
        <taxon>Eukaryota</taxon>
        <taxon>Viridiplantae</taxon>
        <taxon>Chlorophyta</taxon>
        <taxon>core chlorophytes</taxon>
        <taxon>Chlorophyceae</taxon>
        <taxon>CS clade</taxon>
        <taxon>Chlamydomonadales</taxon>
        <taxon>Tetrabaenaceae</taxon>
        <taxon>Tetrabaena</taxon>
    </lineage>
</organism>
<evidence type="ECO:0000313" key="3">
    <source>
        <dbReference type="Proteomes" id="UP000236333"/>
    </source>
</evidence>
<feature type="compositionally biased region" description="Low complexity" evidence="1">
    <location>
        <begin position="61"/>
        <end position="82"/>
    </location>
</feature>
<gene>
    <name evidence="2" type="ORF">TSOC_008579</name>
</gene>
<feature type="region of interest" description="Disordered" evidence="1">
    <location>
        <begin position="40"/>
        <end position="138"/>
    </location>
</feature>